<sequence>MFDVESTPDLDLAAGEPVFKAAPVRIAASPGAFGGLEGSAVLTSQRLIVVPGAMGEVRRGDPLQRALATLWERVKPAVLDAFPIARLLSRARDRNAQLAARARPGIEIPLETVRRAFEARLPGWIGLELALPLPDPRPPFALYLQLDVGPGPHREWAQQIEALRTSAPARPELERPYALFYLLQPPPRPMVRVRSAEGTRKGALVLHADGPAIATTFASERVLLPYESITRIVYAAPTSWRRSFLRIEAGEHVMRVEPQKDWDAQRLHDSAHLLAEIAGVPLRRDMGDVRAARVMTAVMTAAGAAAAVAYEVLQSLP</sequence>
<name>A0A0F6SHC8_9BACT</name>
<dbReference type="KEGG" id="samy:DB32_007368"/>
<proteinExistence type="predicted"/>
<gene>
    <name evidence="1" type="ORF">DB32_007368</name>
</gene>
<accession>A0A0F6SHC8</accession>
<evidence type="ECO:0000313" key="1">
    <source>
        <dbReference type="EMBL" id="AKF10219.1"/>
    </source>
</evidence>
<dbReference type="EMBL" id="CP011125">
    <property type="protein sequence ID" value="AKF10219.1"/>
    <property type="molecule type" value="Genomic_DNA"/>
</dbReference>
<evidence type="ECO:0000313" key="2">
    <source>
        <dbReference type="Proteomes" id="UP000034883"/>
    </source>
</evidence>
<protein>
    <submittedName>
        <fullName evidence="1">Uncharacterized protein</fullName>
    </submittedName>
</protein>
<dbReference type="Proteomes" id="UP000034883">
    <property type="component" value="Chromosome"/>
</dbReference>
<organism evidence="1 2">
    <name type="scientific">Sandaracinus amylolyticus</name>
    <dbReference type="NCBI Taxonomy" id="927083"/>
    <lineage>
        <taxon>Bacteria</taxon>
        <taxon>Pseudomonadati</taxon>
        <taxon>Myxococcota</taxon>
        <taxon>Polyangia</taxon>
        <taxon>Polyangiales</taxon>
        <taxon>Sandaracinaceae</taxon>
        <taxon>Sandaracinus</taxon>
    </lineage>
</organism>
<keyword evidence="2" id="KW-1185">Reference proteome</keyword>
<dbReference type="AlphaFoldDB" id="A0A0F6SHC8"/>
<reference evidence="1 2" key="1">
    <citation type="submission" date="2015-03" db="EMBL/GenBank/DDBJ databases">
        <title>Genome assembly of Sandaracinus amylolyticus DSM 53668.</title>
        <authorList>
            <person name="Sharma G."/>
            <person name="Subramanian S."/>
        </authorList>
    </citation>
    <scope>NUCLEOTIDE SEQUENCE [LARGE SCALE GENOMIC DNA]</scope>
    <source>
        <strain evidence="1 2">DSM 53668</strain>
    </source>
</reference>